<keyword evidence="6 13" id="KW-0418">Kinase</keyword>
<dbReference type="GO" id="GO:0000155">
    <property type="term" value="F:phosphorelay sensor kinase activity"/>
    <property type="evidence" value="ECO:0007669"/>
    <property type="project" value="InterPro"/>
</dbReference>
<keyword evidence="8" id="KW-0902">Two-component regulatory system</keyword>
<dbReference type="AlphaFoldDB" id="A0A8J6THF1"/>
<evidence type="ECO:0000313" key="14">
    <source>
        <dbReference type="Proteomes" id="UP000614469"/>
    </source>
</evidence>
<feature type="transmembrane region" description="Helical" evidence="10">
    <location>
        <begin position="106"/>
        <end position="125"/>
    </location>
</feature>
<dbReference type="GO" id="GO:0005524">
    <property type="term" value="F:ATP binding"/>
    <property type="evidence" value="ECO:0007669"/>
    <property type="project" value="UniProtKB-KW"/>
</dbReference>
<keyword evidence="10" id="KW-1133">Transmembrane helix</keyword>
<feature type="domain" description="Histidine kinase/HSP90-like ATPase" evidence="11">
    <location>
        <begin position="391"/>
        <end position="476"/>
    </location>
</feature>
<organism evidence="13 14">
    <name type="scientific">Candidatus Desulfolinea nitratireducens</name>
    <dbReference type="NCBI Taxonomy" id="2841698"/>
    <lineage>
        <taxon>Bacteria</taxon>
        <taxon>Bacillati</taxon>
        <taxon>Chloroflexota</taxon>
        <taxon>Anaerolineae</taxon>
        <taxon>Anaerolineales</taxon>
        <taxon>Anaerolineales incertae sedis</taxon>
        <taxon>Candidatus Desulfolinea</taxon>
    </lineage>
</organism>
<evidence type="ECO:0000256" key="8">
    <source>
        <dbReference type="ARBA" id="ARBA00023012"/>
    </source>
</evidence>
<dbReference type="Proteomes" id="UP000614469">
    <property type="component" value="Unassembled WGS sequence"/>
</dbReference>
<keyword evidence="9" id="KW-0175">Coiled coil</keyword>
<dbReference type="EMBL" id="JACNJN010000037">
    <property type="protein sequence ID" value="MBC8334019.1"/>
    <property type="molecule type" value="Genomic_DNA"/>
</dbReference>
<feature type="transmembrane region" description="Helical" evidence="10">
    <location>
        <begin position="77"/>
        <end position="99"/>
    </location>
</feature>
<evidence type="ECO:0000256" key="7">
    <source>
        <dbReference type="ARBA" id="ARBA00022840"/>
    </source>
</evidence>
<evidence type="ECO:0000256" key="10">
    <source>
        <dbReference type="SAM" id="Phobius"/>
    </source>
</evidence>
<keyword evidence="10" id="KW-0472">Membrane</keyword>
<dbReference type="InterPro" id="IPR036890">
    <property type="entry name" value="HATPase_C_sf"/>
</dbReference>
<evidence type="ECO:0000256" key="5">
    <source>
        <dbReference type="ARBA" id="ARBA00022741"/>
    </source>
</evidence>
<dbReference type="GO" id="GO:0046983">
    <property type="term" value="F:protein dimerization activity"/>
    <property type="evidence" value="ECO:0007669"/>
    <property type="project" value="InterPro"/>
</dbReference>
<gene>
    <name evidence="13" type="ORF">H8E29_02035</name>
</gene>
<evidence type="ECO:0000256" key="3">
    <source>
        <dbReference type="ARBA" id="ARBA00022553"/>
    </source>
</evidence>
<keyword evidence="7" id="KW-0067">ATP-binding</keyword>
<evidence type="ECO:0000259" key="12">
    <source>
        <dbReference type="Pfam" id="PF07730"/>
    </source>
</evidence>
<dbReference type="InterPro" id="IPR011712">
    <property type="entry name" value="Sig_transdc_His_kin_sub3_dim/P"/>
</dbReference>
<feature type="transmembrane region" description="Helical" evidence="10">
    <location>
        <begin position="178"/>
        <end position="196"/>
    </location>
</feature>
<dbReference type="SUPFAM" id="SSF55874">
    <property type="entry name" value="ATPase domain of HSP90 chaperone/DNA topoisomerase II/histidine kinase"/>
    <property type="match status" value="1"/>
</dbReference>
<keyword evidence="5" id="KW-0547">Nucleotide-binding</keyword>
<evidence type="ECO:0000313" key="13">
    <source>
        <dbReference type="EMBL" id="MBC8334019.1"/>
    </source>
</evidence>
<evidence type="ECO:0000256" key="2">
    <source>
        <dbReference type="ARBA" id="ARBA00012438"/>
    </source>
</evidence>
<dbReference type="Pfam" id="PF07730">
    <property type="entry name" value="HisKA_3"/>
    <property type="match status" value="1"/>
</dbReference>
<evidence type="ECO:0000256" key="1">
    <source>
        <dbReference type="ARBA" id="ARBA00000085"/>
    </source>
</evidence>
<sequence>MTSLPYIIPVFFFYGLAFFSMGLLVAIEGGQAADPRLRKALRPLAGFGLVHGTHEWLEMFQFIDRSLGIPEPPYISIGRIAILGISFVSLAAFGSYLLAPSVKAQRYILLIPLGLEAIWAFGIITLKGQYPPEEMWTIADVWTRYTLAIPSSLLALSGLIIQQRIFRKAGMLKFGRDALWAAVAFGWYGLVGQVFVKQSLLPPSTVVNQDLFLEVVGFPVQLLRALTALGAAVFIVRFLRSFQVEASQKMAELQAERLRASQQREILKGDLYRRVIEAQEAERQRIARDLHDETGQSLSAIGLGLRGLSSSIKQSRNIKTLMELEKMVANSLNELQRVISDLRPSHLDDLGLPATMRWYVGQAQERTTSYLEFETIGEEKEICPEYMTVMFRIFQEAITNVIKHADASRTTVQLVFNPNEMQIIVKDDGHGFESNRSKDKTTWGLLGMQERTTLLGGQFLVHSNPDQGTKIEAIIPYCAIHRNDKK</sequence>
<dbReference type="PANTHER" id="PTHR24421:SF10">
    <property type="entry name" value="NITRATE_NITRITE SENSOR PROTEIN NARQ"/>
    <property type="match status" value="1"/>
</dbReference>
<accession>A0A8J6THF1</accession>
<dbReference type="PANTHER" id="PTHR24421">
    <property type="entry name" value="NITRATE/NITRITE SENSOR PROTEIN NARX-RELATED"/>
    <property type="match status" value="1"/>
</dbReference>
<evidence type="ECO:0000256" key="6">
    <source>
        <dbReference type="ARBA" id="ARBA00022777"/>
    </source>
</evidence>
<reference evidence="13 14" key="1">
    <citation type="submission" date="2020-08" db="EMBL/GenBank/DDBJ databases">
        <title>Bridging the membrane lipid divide: bacteria of the FCB group superphylum have the potential to synthesize archaeal ether lipids.</title>
        <authorList>
            <person name="Villanueva L."/>
            <person name="Von Meijenfeldt F.A.B."/>
            <person name="Westbye A.B."/>
            <person name="Yadav S."/>
            <person name="Hopmans E.C."/>
            <person name="Dutilh B.E."/>
            <person name="Sinninghe Damste J.S."/>
        </authorList>
    </citation>
    <scope>NUCLEOTIDE SEQUENCE [LARGE SCALE GENOMIC DNA]</scope>
    <source>
        <strain evidence="13">NIOZ-UU36</strain>
    </source>
</reference>
<keyword evidence="4" id="KW-0808">Transferase</keyword>
<proteinExistence type="predicted"/>
<protein>
    <recommendedName>
        <fullName evidence="2">histidine kinase</fullName>
        <ecNumber evidence="2">2.7.13.3</ecNumber>
    </recommendedName>
</protein>
<dbReference type="EC" id="2.7.13.3" evidence="2"/>
<feature type="transmembrane region" description="Helical" evidence="10">
    <location>
        <begin position="216"/>
        <end position="239"/>
    </location>
</feature>
<dbReference type="InterPro" id="IPR050482">
    <property type="entry name" value="Sensor_HK_TwoCompSys"/>
</dbReference>
<dbReference type="Pfam" id="PF02518">
    <property type="entry name" value="HATPase_c"/>
    <property type="match status" value="1"/>
</dbReference>
<comment type="caution">
    <text evidence="13">The sequence shown here is derived from an EMBL/GenBank/DDBJ whole genome shotgun (WGS) entry which is preliminary data.</text>
</comment>
<evidence type="ECO:0000256" key="4">
    <source>
        <dbReference type="ARBA" id="ARBA00022679"/>
    </source>
</evidence>
<keyword evidence="3" id="KW-0597">Phosphoprotein</keyword>
<comment type="catalytic activity">
    <reaction evidence="1">
        <text>ATP + protein L-histidine = ADP + protein N-phospho-L-histidine.</text>
        <dbReference type="EC" id="2.7.13.3"/>
    </reaction>
</comment>
<keyword evidence="10" id="KW-0812">Transmembrane</keyword>
<feature type="transmembrane region" description="Helical" evidence="10">
    <location>
        <begin position="6"/>
        <end position="27"/>
    </location>
</feature>
<evidence type="ECO:0000256" key="9">
    <source>
        <dbReference type="SAM" id="Coils"/>
    </source>
</evidence>
<dbReference type="Gene3D" id="3.30.565.10">
    <property type="entry name" value="Histidine kinase-like ATPase, C-terminal domain"/>
    <property type="match status" value="1"/>
</dbReference>
<dbReference type="CDD" id="cd16917">
    <property type="entry name" value="HATPase_UhpB-NarQ-NarX-like"/>
    <property type="match status" value="1"/>
</dbReference>
<evidence type="ECO:0000259" key="11">
    <source>
        <dbReference type="Pfam" id="PF02518"/>
    </source>
</evidence>
<feature type="domain" description="Signal transduction histidine kinase subgroup 3 dimerisation and phosphoacceptor" evidence="12">
    <location>
        <begin position="282"/>
        <end position="346"/>
    </location>
</feature>
<dbReference type="Gene3D" id="1.20.5.1930">
    <property type="match status" value="1"/>
</dbReference>
<dbReference type="InterPro" id="IPR003594">
    <property type="entry name" value="HATPase_dom"/>
</dbReference>
<feature type="transmembrane region" description="Helical" evidence="10">
    <location>
        <begin position="145"/>
        <end position="166"/>
    </location>
</feature>
<feature type="coiled-coil region" evidence="9">
    <location>
        <begin position="243"/>
        <end position="270"/>
    </location>
</feature>
<name>A0A8J6THF1_9CHLR</name>
<dbReference type="GO" id="GO:0016020">
    <property type="term" value="C:membrane"/>
    <property type="evidence" value="ECO:0007669"/>
    <property type="project" value="InterPro"/>
</dbReference>